<dbReference type="Pfam" id="PF06170">
    <property type="entry name" value="DUF983"/>
    <property type="match status" value="1"/>
</dbReference>
<accession>A0ABT8YEM8</accession>
<reference evidence="2" key="1">
    <citation type="submission" date="2023-07" db="EMBL/GenBank/DDBJ databases">
        <authorList>
            <person name="Kim M."/>
        </authorList>
    </citation>
    <scope>NUCLEOTIDE SEQUENCE</scope>
    <source>
        <strain evidence="2">BIUV-7</strain>
    </source>
</reference>
<dbReference type="InterPro" id="IPR009325">
    <property type="entry name" value="DUF983"/>
</dbReference>
<feature type="transmembrane region" description="Helical" evidence="1">
    <location>
        <begin position="81"/>
        <end position="102"/>
    </location>
</feature>
<sequence>MPRLSFGEGITRGLKRHCPHCDSPTLFQGYLKVRPICPVCSADNGQHRVDDIASYVTVLLVAHVLIAPALAVPWFWGLPLWAALTILLSAMTAATLAALPFIKGGVIGALTVTSQPAV</sequence>
<comment type="caution">
    <text evidence="2">The sequence shown here is derived from an EMBL/GenBank/DDBJ whole genome shotgun (WGS) entry which is preliminary data.</text>
</comment>
<evidence type="ECO:0000313" key="3">
    <source>
        <dbReference type="Proteomes" id="UP001169764"/>
    </source>
</evidence>
<dbReference type="RefSeq" id="WP_303546696.1">
    <property type="nucleotide sequence ID" value="NZ_JAUOTP010000012.1"/>
</dbReference>
<keyword evidence="1" id="KW-1133">Transmembrane helix</keyword>
<keyword evidence="1" id="KW-0812">Transmembrane</keyword>
<proteinExistence type="predicted"/>
<feature type="transmembrane region" description="Helical" evidence="1">
    <location>
        <begin position="52"/>
        <end position="75"/>
    </location>
</feature>
<name>A0ABT8YEM8_9SPHN</name>
<dbReference type="Proteomes" id="UP001169764">
    <property type="component" value="Unassembled WGS sequence"/>
</dbReference>
<dbReference type="EMBL" id="JAUOTP010000012">
    <property type="protein sequence ID" value="MDO6416826.1"/>
    <property type="molecule type" value="Genomic_DNA"/>
</dbReference>
<evidence type="ECO:0000313" key="2">
    <source>
        <dbReference type="EMBL" id="MDO6416826.1"/>
    </source>
</evidence>
<keyword evidence="1" id="KW-0472">Membrane</keyword>
<protein>
    <submittedName>
        <fullName evidence="2">DUF983 domain-containing protein</fullName>
    </submittedName>
</protein>
<gene>
    <name evidence="2" type="ORF">Q4F19_20755</name>
</gene>
<organism evidence="2 3">
    <name type="scientific">Sphingomonas natans</name>
    <dbReference type="NCBI Taxonomy" id="3063330"/>
    <lineage>
        <taxon>Bacteria</taxon>
        <taxon>Pseudomonadati</taxon>
        <taxon>Pseudomonadota</taxon>
        <taxon>Alphaproteobacteria</taxon>
        <taxon>Sphingomonadales</taxon>
        <taxon>Sphingomonadaceae</taxon>
        <taxon>Sphingomonas</taxon>
    </lineage>
</organism>
<evidence type="ECO:0000256" key="1">
    <source>
        <dbReference type="SAM" id="Phobius"/>
    </source>
</evidence>
<keyword evidence="3" id="KW-1185">Reference proteome</keyword>